<dbReference type="SMART" id="SM00649">
    <property type="entry name" value="RL11"/>
    <property type="match status" value="1"/>
</dbReference>
<feature type="domain" description="Large ribosomal subunit protein uL11 C-terminal" evidence="5">
    <location>
        <begin position="74"/>
        <end position="142"/>
    </location>
</feature>
<evidence type="ECO:0000313" key="8">
    <source>
        <dbReference type="Proteomes" id="UP000243127"/>
    </source>
</evidence>
<gene>
    <name evidence="7" type="ORF">HAN_2g308</name>
</gene>
<dbReference type="HAMAP" id="MF_00736">
    <property type="entry name" value="Ribosomal_uL11"/>
    <property type="match status" value="1"/>
</dbReference>
<dbReference type="PANTHER" id="PTHR11661:SF2">
    <property type="entry name" value="LARGE RIBOSOMAL SUBUNIT PROTEIN UL11"/>
    <property type="match status" value="1"/>
</dbReference>
<feature type="domain" description="Large ribosomal subunit protein uL11 N-terminal" evidence="6">
    <location>
        <begin position="15"/>
        <end position="68"/>
    </location>
</feature>
<dbReference type="GO" id="GO:0006412">
    <property type="term" value="P:translation"/>
    <property type="evidence" value="ECO:0007669"/>
    <property type="project" value="InterPro"/>
</dbReference>
<evidence type="ECO:0000256" key="2">
    <source>
        <dbReference type="ARBA" id="ARBA00022980"/>
    </source>
</evidence>
<dbReference type="AlphaFoldDB" id="A9BKX2"/>
<dbReference type="InterPro" id="IPR036796">
    <property type="entry name" value="Ribosomal_uL11_N_sf"/>
</dbReference>
<organism evidence="7 8">
    <name type="scientific">Hemiselmis andersenii</name>
    <name type="common">Cryptophyte alga</name>
    <dbReference type="NCBI Taxonomy" id="464988"/>
    <lineage>
        <taxon>Eukaryota</taxon>
        <taxon>Cryptophyceae</taxon>
        <taxon>Cryptomonadales</taxon>
        <taxon>Hemiselmidaceae</taxon>
        <taxon>Hemiselmis</taxon>
    </lineage>
</organism>
<evidence type="ECO:0000313" key="7">
    <source>
        <dbReference type="EMBL" id="ABW98127.1"/>
    </source>
</evidence>
<dbReference type="SUPFAM" id="SSF54747">
    <property type="entry name" value="Ribosomal L11/L12e N-terminal domain"/>
    <property type="match status" value="1"/>
</dbReference>
<dbReference type="FunFam" id="3.30.1550.10:FF:000002">
    <property type="entry name" value="60S ribosomal protein L12"/>
    <property type="match status" value="1"/>
</dbReference>
<proteinExistence type="inferred from homology"/>
<dbReference type="Pfam" id="PF00298">
    <property type="entry name" value="Ribosomal_L11"/>
    <property type="match status" value="1"/>
</dbReference>
<keyword evidence="7" id="KW-0542">Nucleomorph</keyword>
<dbReference type="InterPro" id="IPR020783">
    <property type="entry name" value="Ribosomal_uL11_C"/>
</dbReference>
<sequence length="152" mass="16496">MAPKFDPNSITIIFIRTVGGEVGAVSSLAPKIGPLGLSPKKIGEQLSSSTKDWEGLRVTCKLKVQNRQTEVEVVPSAAVLLIKGLKEPKRDRKKTKNIKHNGTLTLAYIVKIAKILKSRSFSTNLRGGVREILGTAKAIGCLIEKNSPSKFM</sequence>
<accession>A9BKX2</accession>
<dbReference type="RefSeq" id="XP_001712452.1">
    <property type="nucleotide sequence ID" value="XM_001712400.1"/>
</dbReference>
<dbReference type="Proteomes" id="UP000243127">
    <property type="component" value="Nucleomorph 2"/>
</dbReference>
<evidence type="ECO:0000259" key="6">
    <source>
        <dbReference type="Pfam" id="PF03946"/>
    </source>
</evidence>
<dbReference type="SUPFAM" id="SSF46906">
    <property type="entry name" value="Ribosomal protein L11, C-terminal domain"/>
    <property type="match status" value="1"/>
</dbReference>
<keyword evidence="3 4" id="KW-0687">Ribonucleoprotein</keyword>
<dbReference type="GO" id="GO:0003735">
    <property type="term" value="F:structural constituent of ribosome"/>
    <property type="evidence" value="ECO:0007669"/>
    <property type="project" value="InterPro"/>
</dbReference>
<keyword evidence="2 4" id="KW-0689">Ribosomal protein</keyword>
<dbReference type="CDD" id="cd00349">
    <property type="entry name" value="Ribosomal_L11"/>
    <property type="match status" value="1"/>
</dbReference>
<evidence type="ECO:0000256" key="3">
    <source>
        <dbReference type="ARBA" id="ARBA00023274"/>
    </source>
</evidence>
<evidence type="ECO:0000256" key="1">
    <source>
        <dbReference type="ARBA" id="ARBA00010537"/>
    </source>
</evidence>
<reference evidence="7 8" key="1">
    <citation type="journal article" date="2007" name="Proc. Natl. Acad. Sci. U.S.A.">
        <title>Nucleomorph genome of Hemiselmis andersenii reveals complete intron loss and compaction as a driver of protein structure and function.</title>
        <authorList>
            <person name="Lane C.E."/>
            <person name="van den Heuvel K."/>
            <person name="Kozera C."/>
            <person name="Curtis B.A."/>
            <person name="Parsons B.J."/>
            <person name="Bowman S."/>
            <person name="Archibald J.M."/>
        </authorList>
    </citation>
    <scope>NUCLEOTIDE SEQUENCE [LARGE SCALE GENOMIC DNA]</scope>
    <source>
        <strain evidence="7 8">CCMP644</strain>
    </source>
</reference>
<evidence type="ECO:0000259" key="5">
    <source>
        <dbReference type="Pfam" id="PF00298"/>
    </source>
</evidence>
<dbReference type="InterPro" id="IPR000911">
    <property type="entry name" value="Ribosomal_uL11"/>
</dbReference>
<dbReference type="Gene3D" id="1.10.10.250">
    <property type="entry name" value="Ribosomal protein L11, C-terminal domain"/>
    <property type="match status" value="1"/>
</dbReference>
<comment type="similarity">
    <text evidence="1 4">Belongs to the universal ribosomal protein uL11 family.</text>
</comment>
<dbReference type="GO" id="GO:0070180">
    <property type="term" value="F:large ribosomal subunit rRNA binding"/>
    <property type="evidence" value="ECO:0007669"/>
    <property type="project" value="TreeGrafter"/>
</dbReference>
<name>A9BKX2_HEMAN</name>
<dbReference type="Gene3D" id="3.30.1550.10">
    <property type="entry name" value="Ribosomal protein L11/L12, N-terminal domain"/>
    <property type="match status" value="1"/>
</dbReference>
<geneLocation type="nucleomorph" evidence="7"/>
<protein>
    <submittedName>
        <fullName evidence="7">Rpl12</fullName>
    </submittedName>
</protein>
<dbReference type="GO" id="GO:0022625">
    <property type="term" value="C:cytosolic large ribosomal subunit"/>
    <property type="evidence" value="ECO:0007669"/>
    <property type="project" value="TreeGrafter"/>
</dbReference>
<dbReference type="GeneID" id="5739807"/>
<evidence type="ECO:0000256" key="4">
    <source>
        <dbReference type="RuleBase" id="RU003978"/>
    </source>
</evidence>
<dbReference type="InterPro" id="IPR020784">
    <property type="entry name" value="Ribosomal_uL11_N"/>
</dbReference>
<dbReference type="Pfam" id="PF03946">
    <property type="entry name" value="Ribosomal_L11_N"/>
    <property type="match status" value="1"/>
</dbReference>
<dbReference type="EMBL" id="CP000882">
    <property type="protein sequence ID" value="ABW98127.1"/>
    <property type="molecule type" value="Genomic_DNA"/>
</dbReference>
<dbReference type="InterPro" id="IPR036769">
    <property type="entry name" value="Ribosomal_uL11_C_sf"/>
</dbReference>
<dbReference type="PANTHER" id="PTHR11661">
    <property type="entry name" value="60S RIBOSOMAL PROTEIN L12"/>
    <property type="match status" value="1"/>
</dbReference>